<feature type="domain" description="Major facilitator superfamily (MFS) profile" evidence="7">
    <location>
        <begin position="41"/>
        <end position="428"/>
    </location>
</feature>
<keyword evidence="9" id="KW-1185">Reference proteome</keyword>
<name>A0ABY4Q2L0_9ACTN</name>
<feature type="transmembrane region" description="Helical" evidence="6">
    <location>
        <begin position="195"/>
        <end position="214"/>
    </location>
</feature>
<feature type="transmembrane region" description="Helical" evidence="6">
    <location>
        <begin position="132"/>
        <end position="154"/>
    </location>
</feature>
<keyword evidence="2 6" id="KW-0812">Transmembrane</keyword>
<dbReference type="PROSITE" id="PS00217">
    <property type="entry name" value="SUGAR_TRANSPORT_2"/>
    <property type="match status" value="1"/>
</dbReference>
<dbReference type="PROSITE" id="PS50850">
    <property type="entry name" value="MFS"/>
    <property type="match status" value="1"/>
</dbReference>
<dbReference type="CDD" id="cd17371">
    <property type="entry name" value="MFS_MucK"/>
    <property type="match status" value="1"/>
</dbReference>
<dbReference type="InterPro" id="IPR036259">
    <property type="entry name" value="MFS_trans_sf"/>
</dbReference>
<feature type="transmembrane region" description="Helical" evidence="6">
    <location>
        <begin position="54"/>
        <end position="72"/>
    </location>
</feature>
<feature type="transmembrane region" description="Helical" evidence="6">
    <location>
        <begin position="105"/>
        <end position="126"/>
    </location>
</feature>
<accession>A0ABY4Q2L0</accession>
<evidence type="ECO:0000313" key="8">
    <source>
        <dbReference type="EMBL" id="UQT59864.1"/>
    </source>
</evidence>
<feature type="transmembrane region" description="Helical" evidence="6">
    <location>
        <begin position="78"/>
        <end position="98"/>
    </location>
</feature>
<sequence length="433" mass="45535">MSTPPPPQALSTDTPSVDGEPPTDDGAFGWLRALGPRGRRAFGGAFGGYALDSYDYFTLPLSMVVIAAYFGLDSGQTGLLTTVTLVVSAIGGAIAGVVADRIGRVKALMITVVTYAVFTVACGFAPNYETLLVFRALQGLGFGGEWAVGAILVAEYATAKNRGRTLGAIQSAWAIGWALAVIVYTVVFQFVDEDLAWRVMFWTGALPALLVVYVRRNVHDAPDAAEEREKSANKGSFTAIFKPGLLRITLFAVLLSTGVQGGYYTLATWVPTYLKTERGLTVVGTGGYLTFLISGAFIGYLAGGYLTDILGRKRNITLFAFLSAASILAYTNIPDGANGLLLVLGFPLGFCMSAIFSGFGSFLSELYPAAVRGTGQGFTYNTGRAVGAVFPTMVGFLADSWGVGGALIFGAIGYALAVLALLGLPETRGKELV</sequence>
<feature type="transmembrane region" description="Helical" evidence="6">
    <location>
        <begin position="286"/>
        <end position="303"/>
    </location>
</feature>
<dbReference type="InterPro" id="IPR020846">
    <property type="entry name" value="MFS_dom"/>
</dbReference>
<dbReference type="Pfam" id="PF07690">
    <property type="entry name" value="MFS_1"/>
    <property type="match status" value="1"/>
</dbReference>
<dbReference type="PANTHER" id="PTHR23508">
    <property type="entry name" value="CARBOXYLIC ACID TRANSPORTER PROTEIN HOMOLOG"/>
    <property type="match status" value="1"/>
</dbReference>
<dbReference type="Proteomes" id="UP000829992">
    <property type="component" value="Chromosome"/>
</dbReference>
<dbReference type="InterPro" id="IPR011701">
    <property type="entry name" value="MFS"/>
</dbReference>
<dbReference type="EMBL" id="CP097289">
    <property type="protein sequence ID" value="UQT59864.1"/>
    <property type="molecule type" value="Genomic_DNA"/>
</dbReference>
<feature type="transmembrane region" description="Helical" evidence="6">
    <location>
        <begin position="166"/>
        <end position="189"/>
    </location>
</feature>
<keyword evidence="3 6" id="KW-1133">Transmembrane helix</keyword>
<dbReference type="SUPFAM" id="SSF103473">
    <property type="entry name" value="MFS general substrate transporter"/>
    <property type="match status" value="1"/>
</dbReference>
<reference evidence="8 9" key="1">
    <citation type="submission" date="2022-05" db="EMBL/GenBank/DDBJ databases">
        <authorList>
            <person name="Zhou X."/>
            <person name="Li K."/>
            <person name="Man Y."/>
        </authorList>
    </citation>
    <scope>NUCLEOTIDE SEQUENCE [LARGE SCALE GENOMIC DNA]</scope>
    <source>
        <strain evidence="8 9">MS405</strain>
    </source>
</reference>
<evidence type="ECO:0000256" key="1">
    <source>
        <dbReference type="ARBA" id="ARBA00004651"/>
    </source>
</evidence>
<evidence type="ECO:0000256" key="2">
    <source>
        <dbReference type="ARBA" id="ARBA00022692"/>
    </source>
</evidence>
<dbReference type="PANTHER" id="PTHR23508:SF10">
    <property type="entry name" value="CARBOXYLIC ACID TRANSPORTER PROTEIN HOMOLOG"/>
    <property type="match status" value="1"/>
</dbReference>
<gene>
    <name evidence="8" type="ORF">M4V62_35080</name>
</gene>
<evidence type="ECO:0000256" key="5">
    <source>
        <dbReference type="SAM" id="MobiDB-lite"/>
    </source>
</evidence>
<dbReference type="RefSeq" id="WP_249591202.1">
    <property type="nucleotide sequence ID" value="NZ_BAAAQL010000001.1"/>
</dbReference>
<evidence type="ECO:0000256" key="3">
    <source>
        <dbReference type="ARBA" id="ARBA00022989"/>
    </source>
</evidence>
<evidence type="ECO:0000256" key="4">
    <source>
        <dbReference type="ARBA" id="ARBA00023136"/>
    </source>
</evidence>
<keyword evidence="4 6" id="KW-0472">Membrane</keyword>
<feature type="transmembrane region" description="Helical" evidence="6">
    <location>
        <begin position="244"/>
        <end position="266"/>
    </location>
</feature>
<comment type="subcellular location">
    <subcellularLocation>
        <location evidence="1">Cell membrane</location>
        <topology evidence="1">Multi-pass membrane protein</topology>
    </subcellularLocation>
</comment>
<dbReference type="Gene3D" id="1.20.1250.20">
    <property type="entry name" value="MFS general substrate transporter like domains"/>
    <property type="match status" value="2"/>
</dbReference>
<evidence type="ECO:0000259" key="7">
    <source>
        <dbReference type="PROSITE" id="PS50850"/>
    </source>
</evidence>
<proteinExistence type="predicted"/>
<feature type="transmembrane region" description="Helical" evidence="6">
    <location>
        <begin position="315"/>
        <end position="333"/>
    </location>
</feature>
<evidence type="ECO:0000313" key="9">
    <source>
        <dbReference type="Proteomes" id="UP000829992"/>
    </source>
</evidence>
<dbReference type="InterPro" id="IPR005829">
    <property type="entry name" value="Sugar_transporter_CS"/>
</dbReference>
<evidence type="ECO:0000256" key="6">
    <source>
        <dbReference type="SAM" id="Phobius"/>
    </source>
</evidence>
<feature type="region of interest" description="Disordered" evidence="5">
    <location>
        <begin position="1"/>
        <end position="22"/>
    </location>
</feature>
<protein>
    <submittedName>
        <fullName evidence="8">MFS transporter</fullName>
    </submittedName>
</protein>
<feature type="transmembrane region" description="Helical" evidence="6">
    <location>
        <begin position="404"/>
        <end position="424"/>
    </location>
</feature>
<feature type="transmembrane region" description="Helical" evidence="6">
    <location>
        <begin position="339"/>
        <end position="366"/>
    </location>
</feature>
<organism evidence="8 9">
    <name type="scientific">Streptomyces durmitorensis</name>
    <dbReference type="NCBI Taxonomy" id="319947"/>
    <lineage>
        <taxon>Bacteria</taxon>
        <taxon>Bacillati</taxon>
        <taxon>Actinomycetota</taxon>
        <taxon>Actinomycetes</taxon>
        <taxon>Kitasatosporales</taxon>
        <taxon>Streptomycetaceae</taxon>
        <taxon>Streptomyces</taxon>
    </lineage>
</organism>